<dbReference type="EMBL" id="JAMBOL010000002">
    <property type="protein sequence ID" value="MCM3713414.1"/>
    <property type="molecule type" value="Genomic_DNA"/>
</dbReference>
<reference evidence="3" key="1">
    <citation type="submission" date="2022-05" db="EMBL/GenBank/DDBJ databases">
        <title>Comparative Genomics of Spacecraft Associated Microbes.</title>
        <authorList>
            <person name="Tran M.T."/>
            <person name="Wright A."/>
            <person name="Seuylemezian A."/>
            <person name="Eisen J."/>
            <person name="Coil D."/>
        </authorList>
    </citation>
    <scope>NUCLEOTIDE SEQUENCE</scope>
    <source>
        <strain evidence="3">214.1.1</strain>
    </source>
</reference>
<dbReference type="RefSeq" id="WP_251222215.1">
    <property type="nucleotide sequence ID" value="NZ_JAMBOL010000002.1"/>
</dbReference>
<feature type="domain" description="DUF4352" evidence="2">
    <location>
        <begin position="43"/>
        <end position="143"/>
    </location>
</feature>
<dbReference type="AlphaFoldDB" id="A0A9X2DML8"/>
<name>A0A9X2DML8_9BACI</name>
<proteinExistence type="predicted"/>
<sequence>MMKGKVLLFLSLCLGLIVLIGYSGLNQSEGRTTSAVADDGQGREVNGLEITLNSVRTEPSEEAGSHYVIADLTLENVRDTVYEFSMYKMTLVDEEGYAYNHVSSIETKGILGGQLHPGRTNRGEIAFLVPEGSRYELVYTDHLRTGQLVWDISLSEE</sequence>
<gene>
    <name evidence="3" type="ORF">M3202_04895</name>
</gene>
<dbReference type="Proteomes" id="UP001139179">
    <property type="component" value="Unassembled WGS sequence"/>
</dbReference>
<accession>A0A9X2DML8</accession>
<protein>
    <submittedName>
        <fullName evidence="3">DUF4352 domain-containing protein</fullName>
    </submittedName>
</protein>
<organism evidence="3 4">
    <name type="scientific">Halalkalibacter oceani</name>
    <dbReference type="NCBI Taxonomy" id="1653776"/>
    <lineage>
        <taxon>Bacteria</taxon>
        <taxon>Bacillati</taxon>
        <taxon>Bacillota</taxon>
        <taxon>Bacilli</taxon>
        <taxon>Bacillales</taxon>
        <taxon>Bacillaceae</taxon>
        <taxon>Halalkalibacter</taxon>
    </lineage>
</organism>
<evidence type="ECO:0000259" key="2">
    <source>
        <dbReference type="Pfam" id="PF11611"/>
    </source>
</evidence>
<dbReference type="Gene3D" id="2.60.40.1240">
    <property type="match status" value="1"/>
</dbReference>
<evidence type="ECO:0000313" key="4">
    <source>
        <dbReference type="Proteomes" id="UP001139179"/>
    </source>
</evidence>
<evidence type="ECO:0000256" key="1">
    <source>
        <dbReference type="ARBA" id="ARBA00022729"/>
    </source>
</evidence>
<comment type="caution">
    <text evidence="3">The sequence shown here is derived from an EMBL/GenBank/DDBJ whole genome shotgun (WGS) entry which is preliminary data.</text>
</comment>
<keyword evidence="1" id="KW-0732">Signal</keyword>
<dbReference type="InterPro" id="IPR029050">
    <property type="entry name" value="Immunoprotect_excell_Ig-like"/>
</dbReference>
<dbReference type="Pfam" id="PF11611">
    <property type="entry name" value="DUF4352"/>
    <property type="match status" value="1"/>
</dbReference>
<dbReference type="InterPro" id="IPR029051">
    <property type="entry name" value="DUF4352"/>
</dbReference>
<evidence type="ECO:0000313" key="3">
    <source>
        <dbReference type="EMBL" id="MCM3713414.1"/>
    </source>
</evidence>
<keyword evidence="4" id="KW-1185">Reference proteome</keyword>